<sequence length="670" mass="69979">MTTLPPAGPDTLGRRGFLLRSAGVSAALVTAPTVLTWLTHPTTAAAAPLTGAAPAANSAASATAARTAAFVDSYTTNTVANLTPETNAVVRILGGMADVWKTGDAWNTGTPLQPDVLRANMRYCARITRARTDAQARQAFIYDRQDQSYAAIGGLGPLAELYRAGAKAVTSITAAPDTVPDTKINDAVPAGAPAGSAIGAGSPDSELGKVVELVNTLRGPSASSNPSKFAYQYPRPWRMTEDSKVVDTGRTDDLGYPVYRSDVVVVPQLLRQRSSTPTEDGGYPSGHTNAFYLACLALAYAVPERFQELVARASELSHSRIVAGMHSTVDVISGRTMATALAAAALSDPRNADLKSAAVQQAAAYFRARTGSTADTLYATAHAAGTATDPYADRAANAAAVTPRLTYVLPRRHGRARPMTVPKGAEVLLETRLPYLDAAQRREVLRTTALPSGYVLLDGSELWGRLDLFAAADGYAAFDRDVRVTLDAAGGGFRAADTWRNDIDGGGGLTKRGTGALTLTGANRYTGGTVVQEGTLTAASPHALGRGDVQVRGGTLRTASANGGVQIRRGYTQSAGTILEITPGASHRDPALVVAHEAVLSRGSALVINLDAEQAATAAGARTGLKDRTVPVIGARKLRGRFDTVTVTAKGYRAEPVYTANGLSVRLTRR</sequence>
<dbReference type="Pfam" id="PF01569">
    <property type="entry name" value="PAP2"/>
    <property type="match status" value="1"/>
</dbReference>
<organism evidence="3 4">
    <name type="scientific">Streptomyces paludis</name>
    <dbReference type="NCBI Taxonomy" id="2282738"/>
    <lineage>
        <taxon>Bacteria</taxon>
        <taxon>Bacillati</taxon>
        <taxon>Actinomycetota</taxon>
        <taxon>Actinomycetes</taxon>
        <taxon>Kitasatosporales</taxon>
        <taxon>Streptomycetaceae</taxon>
        <taxon>Streptomyces</taxon>
    </lineage>
</organism>
<dbReference type="AlphaFoldDB" id="A0A345HTD1"/>
<dbReference type="EMBL" id="CP031194">
    <property type="protein sequence ID" value="AXG79955.1"/>
    <property type="molecule type" value="Genomic_DNA"/>
</dbReference>
<dbReference type="KEGG" id="spad:DVK44_22450"/>
<dbReference type="SMART" id="SM00014">
    <property type="entry name" value="acidPPc"/>
    <property type="match status" value="1"/>
</dbReference>
<gene>
    <name evidence="3" type="ORF">DVK44_22450</name>
</gene>
<accession>A0A345HTD1</accession>
<dbReference type="Proteomes" id="UP000253868">
    <property type="component" value="Chromosome"/>
</dbReference>
<keyword evidence="4" id="KW-1185">Reference proteome</keyword>
<reference evidence="4" key="1">
    <citation type="submission" date="2018-07" db="EMBL/GenBank/DDBJ databases">
        <authorList>
            <person name="Zhao J."/>
        </authorList>
    </citation>
    <scope>NUCLEOTIDE SEQUENCE [LARGE SCALE GENOMIC DNA]</scope>
    <source>
        <strain evidence="4">GSSD-12</strain>
    </source>
</reference>
<feature type="domain" description="Phosphatidic acid phosphatase type 2/haloperoxidase" evidence="2">
    <location>
        <begin position="209"/>
        <end position="346"/>
    </location>
</feature>
<dbReference type="InterPro" id="IPR013425">
    <property type="entry name" value="Autotrns_rpt"/>
</dbReference>
<evidence type="ECO:0000256" key="1">
    <source>
        <dbReference type="ARBA" id="ARBA00022729"/>
    </source>
</evidence>
<dbReference type="PROSITE" id="PS51318">
    <property type="entry name" value="TAT"/>
    <property type="match status" value="1"/>
</dbReference>
<dbReference type="SUPFAM" id="SSF51126">
    <property type="entry name" value="Pectin lyase-like"/>
    <property type="match status" value="1"/>
</dbReference>
<dbReference type="Gene3D" id="1.20.144.10">
    <property type="entry name" value="Phosphatidic acid phosphatase type 2/haloperoxidase"/>
    <property type="match status" value="1"/>
</dbReference>
<dbReference type="RefSeq" id="WP_114661279.1">
    <property type="nucleotide sequence ID" value="NZ_CP031194.1"/>
</dbReference>
<dbReference type="Pfam" id="PF12951">
    <property type="entry name" value="PATR"/>
    <property type="match status" value="1"/>
</dbReference>
<dbReference type="OrthoDB" id="9805301at2"/>
<dbReference type="SUPFAM" id="SSF48317">
    <property type="entry name" value="Acid phosphatase/Vanadium-dependent haloperoxidase"/>
    <property type="match status" value="1"/>
</dbReference>
<dbReference type="InterPro" id="IPR011050">
    <property type="entry name" value="Pectin_lyase_fold/virulence"/>
</dbReference>
<evidence type="ECO:0000259" key="2">
    <source>
        <dbReference type="SMART" id="SM00014"/>
    </source>
</evidence>
<keyword evidence="1" id="KW-0732">Signal</keyword>
<protein>
    <submittedName>
        <fullName evidence="3">Phosphatase PAP2 family protein</fullName>
    </submittedName>
</protein>
<name>A0A345HTD1_9ACTN</name>
<proteinExistence type="predicted"/>
<dbReference type="InterPro" id="IPR006311">
    <property type="entry name" value="TAT_signal"/>
</dbReference>
<evidence type="ECO:0000313" key="3">
    <source>
        <dbReference type="EMBL" id="AXG79955.1"/>
    </source>
</evidence>
<evidence type="ECO:0000313" key="4">
    <source>
        <dbReference type="Proteomes" id="UP000253868"/>
    </source>
</evidence>
<dbReference type="InterPro" id="IPR000326">
    <property type="entry name" value="PAP2/HPO"/>
</dbReference>
<dbReference type="InterPro" id="IPR036938">
    <property type="entry name" value="PAP2/HPO_sf"/>
</dbReference>
<dbReference type="NCBIfam" id="TIGR02601">
    <property type="entry name" value="autotrns_rpt"/>
    <property type="match status" value="1"/>
</dbReference>